<gene>
    <name evidence="1" type="ORF">B0H16DRAFT_1815991</name>
</gene>
<protein>
    <submittedName>
        <fullName evidence="1">Uncharacterized protein</fullName>
    </submittedName>
</protein>
<proteinExistence type="predicted"/>
<sequence>MAMRSTPHRPRPTTASTRRVCLHARVTGRHNATTCNAAAAGPHRLHCAPPARTPLIHAARRPFHSPSPPLPLHLLPLPVASPTLRYYATLNRYPPTSTSRLSPTRAYLPKGTQRLSACPPSHGGLATSSLLVFLPSHLALPLPRFDALAFATPSTTYAPTLSRRDPFA</sequence>
<name>A0AAD7H4E1_9AGAR</name>
<organism evidence="1 2">
    <name type="scientific">Mycena metata</name>
    <dbReference type="NCBI Taxonomy" id="1033252"/>
    <lineage>
        <taxon>Eukaryota</taxon>
        <taxon>Fungi</taxon>
        <taxon>Dikarya</taxon>
        <taxon>Basidiomycota</taxon>
        <taxon>Agaricomycotina</taxon>
        <taxon>Agaricomycetes</taxon>
        <taxon>Agaricomycetidae</taxon>
        <taxon>Agaricales</taxon>
        <taxon>Marasmiineae</taxon>
        <taxon>Mycenaceae</taxon>
        <taxon>Mycena</taxon>
    </lineage>
</organism>
<evidence type="ECO:0000313" key="2">
    <source>
        <dbReference type="Proteomes" id="UP001215598"/>
    </source>
</evidence>
<comment type="caution">
    <text evidence="1">The sequence shown here is derived from an EMBL/GenBank/DDBJ whole genome shotgun (WGS) entry which is preliminary data.</text>
</comment>
<accession>A0AAD7H4E1</accession>
<dbReference type="EMBL" id="JARKIB010000389">
    <property type="protein sequence ID" value="KAJ7711676.1"/>
    <property type="molecule type" value="Genomic_DNA"/>
</dbReference>
<dbReference type="Proteomes" id="UP001215598">
    <property type="component" value="Unassembled WGS sequence"/>
</dbReference>
<evidence type="ECO:0000313" key="1">
    <source>
        <dbReference type="EMBL" id="KAJ7711676.1"/>
    </source>
</evidence>
<keyword evidence="2" id="KW-1185">Reference proteome</keyword>
<reference evidence="1" key="1">
    <citation type="submission" date="2023-03" db="EMBL/GenBank/DDBJ databases">
        <title>Massive genome expansion in bonnet fungi (Mycena s.s.) driven by repeated elements and novel gene families across ecological guilds.</title>
        <authorList>
            <consortium name="Lawrence Berkeley National Laboratory"/>
            <person name="Harder C.B."/>
            <person name="Miyauchi S."/>
            <person name="Viragh M."/>
            <person name="Kuo A."/>
            <person name="Thoen E."/>
            <person name="Andreopoulos B."/>
            <person name="Lu D."/>
            <person name="Skrede I."/>
            <person name="Drula E."/>
            <person name="Henrissat B."/>
            <person name="Morin E."/>
            <person name="Kohler A."/>
            <person name="Barry K."/>
            <person name="LaButti K."/>
            <person name="Morin E."/>
            <person name="Salamov A."/>
            <person name="Lipzen A."/>
            <person name="Mereny Z."/>
            <person name="Hegedus B."/>
            <person name="Baldrian P."/>
            <person name="Stursova M."/>
            <person name="Weitz H."/>
            <person name="Taylor A."/>
            <person name="Grigoriev I.V."/>
            <person name="Nagy L.G."/>
            <person name="Martin F."/>
            <person name="Kauserud H."/>
        </authorList>
    </citation>
    <scope>NUCLEOTIDE SEQUENCE</scope>
    <source>
        <strain evidence="1">CBHHK182m</strain>
    </source>
</reference>
<dbReference type="AlphaFoldDB" id="A0AAD7H4E1"/>